<dbReference type="OrthoDB" id="10368687at2759"/>
<accession>A0A0D2AWU5</accession>
<dbReference type="GeneID" id="27357367"/>
<dbReference type="EMBL" id="KN847335">
    <property type="protein sequence ID" value="KIW44271.1"/>
    <property type="molecule type" value="Genomic_DNA"/>
</dbReference>
<dbReference type="RefSeq" id="XP_016264487.1">
    <property type="nucleotide sequence ID" value="XM_016406281.1"/>
</dbReference>
<sequence length="399" mass="44682">MKLNLLNPIDHTRSSPVRPIVPTLSLSEPINLQVVLDEDEQLDLLGTKVNVHLYGVIELLRYETFTNSGGIVSFKARPVRSEDLLNVCRAMVLQTPQECTTIDLFSSSSSSSSPGLDASQLPSSIEVIGKDTSDSSSDSSPLMQLVVRYVLSVSDWKGRTVCQEVHMLGQSLSEREGFAEAKILRPRGGYKRGISQRSSTWKWAARLDPFRHFRPAAASRPRRELTVDVTGYDPIVLRHQENTVSTVVRWRLRLANYRQQDLKSPEPKVAMSARWSLRSSTEWEISGSEGNHVRIQDRGSLHGSSISTSEEAVTEWRQGFEESLEAQHCTTLSLPVRQFLAPTFFLGSIQHTYTLHLKVCCRVKGEKLNIRANLEFELPIALIYVAPGYDSDDAPPAYS</sequence>
<dbReference type="AlphaFoldDB" id="A0A0D2AWU5"/>
<evidence type="ECO:0000313" key="1">
    <source>
        <dbReference type="EMBL" id="KIW44271.1"/>
    </source>
</evidence>
<gene>
    <name evidence="1" type="ORF">PV06_05293</name>
</gene>
<protein>
    <submittedName>
        <fullName evidence="1">Uncharacterized protein</fullName>
    </submittedName>
</protein>
<keyword evidence="2" id="KW-1185">Reference proteome</keyword>
<reference evidence="1 2" key="1">
    <citation type="submission" date="2015-01" db="EMBL/GenBank/DDBJ databases">
        <title>The Genome Sequence of Exophiala oligosperma CBS72588.</title>
        <authorList>
            <consortium name="The Broad Institute Genomics Platform"/>
            <person name="Cuomo C."/>
            <person name="de Hoog S."/>
            <person name="Gorbushina A."/>
            <person name="Stielow B."/>
            <person name="Teixiera M."/>
            <person name="Abouelleil A."/>
            <person name="Chapman S.B."/>
            <person name="Priest M."/>
            <person name="Young S.K."/>
            <person name="Wortman J."/>
            <person name="Nusbaum C."/>
            <person name="Birren B."/>
        </authorList>
    </citation>
    <scope>NUCLEOTIDE SEQUENCE [LARGE SCALE GENOMIC DNA]</scope>
    <source>
        <strain evidence="1 2">CBS 72588</strain>
    </source>
</reference>
<dbReference type="Proteomes" id="UP000053342">
    <property type="component" value="Unassembled WGS sequence"/>
</dbReference>
<name>A0A0D2AWU5_9EURO</name>
<proteinExistence type="predicted"/>
<dbReference type="VEuPathDB" id="FungiDB:PV06_05293"/>
<organism evidence="1 2">
    <name type="scientific">Exophiala oligosperma</name>
    <dbReference type="NCBI Taxonomy" id="215243"/>
    <lineage>
        <taxon>Eukaryota</taxon>
        <taxon>Fungi</taxon>
        <taxon>Dikarya</taxon>
        <taxon>Ascomycota</taxon>
        <taxon>Pezizomycotina</taxon>
        <taxon>Eurotiomycetes</taxon>
        <taxon>Chaetothyriomycetidae</taxon>
        <taxon>Chaetothyriales</taxon>
        <taxon>Herpotrichiellaceae</taxon>
        <taxon>Exophiala</taxon>
    </lineage>
</organism>
<evidence type="ECO:0000313" key="2">
    <source>
        <dbReference type="Proteomes" id="UP000053342"/>
    </source>
</evidence>
<dbReference type="HOGENOM" id="CLU_690841_0_0_1"/>